<reference evidence="1" key="1">
    <citation type="submission" date="2025-02" db="EMBL/GenBank/DDBJ databases">
        <title>Complete genome sequences of 52 Bacillus and Priestia strains isolated from West-African fermentations and 26 reference strains from the DSMZ collection.</title>
        <authorList>
            <person name="Wiedenbein E.S."/>
            <person name="Canoy T.S."/>
            <person name="Hui Y."/>
            <person name="Parkouda C."/>
            <person name="Dawende C."/>
            <person name="Ametefe E."/>
            <person name="Jespersen L."/>
            <person name="Nielsen D.S."/>
        </authorList>
    </citation>
    <scope>NUCLEOTIDE SEQUENCE</scope>
    <source>
        <strain evidence="1">PRO122</strain>
    </source>
</reference>
<evidence type="ECO:0000313" key="2">
    <source>
        <dbReference type="Proteomes" id="UP001217185"/>
    </source>
</evidence>
<proteinExistence type="predicted"/>
<evidence type="ECO:0000313" key="1">
    <source>
        <dbReference type="EMBL" id="WGE06548.2"/>
    </source>
</evidence>
<gene>
    <name evidence="1" type="ORF">P5658_13395</name>
</gene>
<dbReference type="EMBL" id="CP121756">
    <property type="protein sequence ID" value="WGE06548.2"/>
    <property type="molecule type" value="Genomic_DNA"/>
</dbReference>
<name>A0AC61YUQ1_BACIU</name>
<sequence length="391" mass="46434">MLEYYIKRHKRRDRVNPVLPSSHVGVKINEWYKMIRQFSVPDAEILKAEVEREIKQMEEDEYLLIYYSLMSFRHQLMLDYLEPEKKYRTARPTISELLEKIEAPQKKLTGLLKYYSLFFRGMYEFDQQEFVEAINYYRKAEKELYAVTDEIEQAEFHFKVAEAYYNMKQTHVSMHHILKALEIYDQNPLYTVRKIQSLFVIVGNYLDFKHYEKGLKHLEEALKLSKELGHDRLISSALYNLGECYHYMGQPSKAEGYLKEAAEVAEKANLRTLPHTLHSLATVLFKQQKFSEGQKVLQQGIQTAQKFNDELFLSMNKFLNALYIESVDKQGILNILNDLNESHMFSFTEHITLLTAEYYREGGEFEESSFFYDKMVEAQLQIQRGDCLYEY</sequence>
<organism evidence="1 2">
    <name type="scientific">Bacillus subtilis</name>
    <dbReference type="NCBI Taxonomy" id="1423"/>
    <lineage>
        <taxon>Bacteria</taxon>
        <taxon>Bacillati</taxon>
        <taxon>Bacillota</taxon>
        <taxon>Bacilli</taxon>
        <taxon>Bacillales</taxon>
        <taxon>Bacillaceae</taxon>
        <taxon>Bacillus</taxon>
    </lineage>
</organism>
<dbReference type="Proteomes" id="UP001217185">
    <property type="component" value="Chromosome"/>
</dbReference>
<protein>
    <submittedName>
        <fullName evidence="1">Tetratricopeptide repeat protein</fullName>
    </submittedName>
</protein>
<accession>A0AC61YUQ1</accession>